<dbReference type="KEGG" id="dbk:DGMP_08500"/>
<dbReference type="EC" id="5.1.1.1" evidence="5"/>
<dbReference type="FunFam" id="3.20.20.10:FF:000002">
    <property type="entry name" value="Alanine racemase"/>
    <property type="match status" value="1"/>
</dbReference>
<feature type="binding site" evidence="5 7">
    <location>
        <position position="315"/>
    </location>
    <ligand>
        <name>substrate</name>
    </ligand>
</feature>
<dbReference type="Proteomes" id="UP000826725">
    <property type="component" value="Chromosome"/>
</dbReference>
<comment type="function">
    <text evidence="5">Catalyzes the interconversion of L-alanine and D-alanine. May also act on other amino acids.</text>
</comment>
<dbReference type="RefSeq" id="WP_228856321.1">
    <property type="nucleotide sequence ID" value="NZ_AP024086.1"/>
</dbReference>
<keyword evidence="10" id="KW-1185">Reference proteome</keyword>
<gene>
    <name evidence="9" type="ORF">DGMP_08500</name>
</gene>
<evidence type="ECO:0000259" key="8">
    <source>
        <dbReference type="SMART" id="SM01005"/>
    </source>
</evidence>
<dbReference type="EMBL" id="AP024086">
    <property type="protein sequence ID" value="BCL60157.1"/>
    <property type="molecule type" value="Genomic_DNA"/>
</dbReference>
<evidence type="ECO:0000256" key="4">
    <source>
        <dbReference type="ARBA" id="ARBA00023235"/>
    </source>
</evidence>
<dbReference type="GO" id="GO:0008784">
    <property type="term" value="F:alanine racemase activity"/>
    <property type="evidence" value="ECO:0007669"/>
    <property type="project" value="UniProtKB-UniRule"/>
</dbReference>
<dbReference type="CDD" id="cd00430">
    <property type="entry name" value="PLPDE_III_AR"/>
    <property type="match status" value="1"/>
</dbReference>
<evidence type="ECO:0000256" key="2">
    <source>
        <dbReference type="ARBA" id="ARBA00001933"/>
    </source>
</evidence>
<accession>A0A8D5JL35</accession>
<evidence type="ECO:0000256" key="6">
    <source>
        <dbReference type="PIRSR" id="PIRSR600821-50"/>
    </source>
</evidence>
<dbReference type="HAMAP" id="MF_01201">
    <property type="entry name" value="Ala_racemase"/>
    <property type="match status" value="1"/>
</dbReference>
<evidence type="ECO:0000256" key="7">
    <source>
        <dbReference type="PIRSR" id="PIRSR600821-52"/>
    </source>
</evidence>
<keyword evidence="3 5" id="KW-0663">Pyridoxal phosphate</keyword>
<reference evidence="9" key="1">
    <citation type="submission" date="2020-09" db="EMBL/GenBank/DDBJ databases">
        <title>Desulfogranum mesoprofundum gen. nov., sp. nov., a novel mesophilic, sulfate-reducing chemolithoautotroph isolated from a deep-sea hydrothermal vent chimney in the Suiyo Seamount.</title>
        <authorList>
            <person name="Hashimoto Y."/>
            <person name="Nakagawa S."/>
        </authorList>
    </citation>
    <scope>NUCLEOTIDE SEQUENCE</scope>
    <source>
        <strain evidence="9">KT2</strain>
    </source>
</reference>
<dbReference type="InterPro" id="IPR011079">
    <property type="entry name" value="Ala_racemase_C"/>
</dbReference>
<evidence type="ECO:0000256" key="3">
    <source>
        <dbReference type="ARBA" id="ARBA00022898"/>
    </source>
</evidence>
<dbReference type="GO" id="GO:0005829">
    <property type="term" value="C:cytosol"/>
    <property type="evidence" value="ECO:0007669"/>
    <property type="project" value="TreeGrafter"/>
</dbReference>
<proteinExistence type="inferred from homology"/>
<protein>
    <recommendedName>
        <fullName evidence="5">Alanine racemase</fullName>
        <ecNumber evidence="5">5.1.1.1</ecNumber>
    </recommendedName>
</protein>
<dbReference type="AlphaFoldDB" id="A0A8D5JL35"/>
<evidence type="ECO:0000256" key="5">
    <source>
        <dbReference type="HAMAP-Rule" id="MF_01201"/>
    </source>
</evidence>
<dbReference type="SMART" id="SM01005">
    <property type="entry name" value="Ala_racemase_C"/>
    <property type="match status" value="1"/>
</dbReference>
<dbReference type="UniPathway" id="UPA00042">
    <property type="reaction ID" value="UER00497"/>
</dbReference>
<name>A0A8D5JL35_9BACT</name>
<keyword evidence="4 5" id="KW-0413">Isomerase</keyword>
<comment type="cofactor">
    <cofactor evidence="2 5 6">
        <name>pyridoxal 5'-phosphate</name>
        <dbReference type="ChEBI" id="CHEBI:597326"/>
    </cofactor>
</comment>
<feature type="modified residue" description="N6-(pyridoxal phosphate)lysine" evidence="5 6">
    <location>
        <position position="38"/>
    </location>
</feature>
<dbReference type="GO" id="GO:0030632">
    <property type="term" value="P:D-alanine biosynthetic process"/>
    <property type="evidence" value="ECO:0007669"/>
    <property type="project" value="UniProtKB-UniRule"/>
</dbReference>
<comment type="similarity">
    <text evidence="5">Belongs to the alanine racemase family.</text>
</comment>
<dbReference type="Pfam" id="PF00842">
    <property type="entry name" value="Ala_racemase_C"/>
    <property type="match status" value="1"/>
</dbReference>
<dbReference type="Pfam" id="PF01168">
    <property type="entry name" value="Ala_racemase_N"/>
    <property type="match status" value="1"/>
</dbReference>
<evidence type="ECO:0000256" key="1">
    <source>
        <dbReference type="ARBA" id="ARBA00000316"/>
    </source>
</evidence>
<feature type="domain" description="Alanine racemase C-terminal" evidence="8">
    <location>
        <begin position="246"/>
        <end position="374"/>
    </location>
</feature>
<dbReference type="GO" id="GO:0030170">
    <property type="term" value="F:pyridoxal phosphate binding"/>
    <property type="evidence" value="ECO:0007669"/>
    <property type="project" value="UniProtKB-UniRule"/>
</dbReference>
<dbReference type="InterPro" id="IPR001608">
    <property type="entry name" value="Ala_racemase_N"/>
</dbReference>
<feature type="binding site" evidence="5 7">
    <location>
        <position position="136"/>
    </location>
    <ligand>
        <name>substrate</name>
    </ligand>
</feature>
<organism evidence="9 10">
    <name type="scientific">Desulfomarina profundi</name>
    <dbReference type="NCBI Taxonomy" id="2772557"/>
    <lineage>
        <taxon>Bacteria</taxon>
        <taxon>Pseudomonadati</taxon>
        <taxon>Thermodesulfobacteriota</taxon>
        <taxon>Desulfobulbia</taxon>
        <taxon>Desulfobulbales</taxon>
        <taxon>Desulfobulbaceae</taxon>
        <taxon>Desulfomarina</taxon>
    </lineage>
</organism>
<sequence length="375" mass="40452">MSDTSFNCVSVSRKALQSNYKFIESRVAPGVKVMAMVKADAYGHDMVLTARALEDVGCTVFGVAELCEAVILRKSGIKGQIFVMLGFDPENAAIFVEHDLTPAIFSSRAATALSRAAVAAGKQVEVHVKVDTGMGRLGVMPRDLVGFVKELDTLPGISVQGVMSHFPESDVPDSSSTRDGFSTFEQACSLLAGRENFVRHIANSGAVLNFPDTNCDMVRAGISLYGYHPFGKQPENGSDGNRLIPAMTFSTQIIQVKDLPKGAGISYGHTYRAERDMRIAVLPVGYEDGFSRILSNQGEVLIHGRKVPVRGRICMNICMVEITGIDGVQVGDEAVLLGRQGDAVITADDIAEKTGSISYEVLCLFGNNNKRVHRE</sequence>
<evidence type="ECO:0000313" key="9">
    <source>
        <dbReference type="EMBL" id="BCL60157.1"/>
    </source>
</evidence>
<dbReference type="InterPro" id="IPR000821">
    <property type="entry name" value="Ala_racemase"/>
</dbReference>
<feature type="active site" description="Proton acceptor; specific for D-alanine" evidence="5">
    <location>
        <position position="38"/>
    </location>
</feature>
<dbReference type="PANTHER" id="PTHR30511:SF0">
    <property type="entry name" value="ALANINE RACEMASE, CATABOLIC-RELATED"/>
    <property type="match status" value="1"/>
</dbReference>
<feature type="active site" description="Proton acceptor; specific for L-alanine" evidence="5">
    <location>
        <position position="267"/>
    </location>
</feature>
<dbReference type="NCBIfam" id="TIGR00492">
    <property type="entry name" value="alr"/>
    <property type="match status" value="1"/>
</dbReference>
<comment type="pathway">
    <text evidence="5">Amino-acid biosynthesis; D-alanine biosynthesis; D-alanine from L-alanine: step 1/1.</text>
</comment>
<comment type="catalytic activity">
    <reaction evidence="1 5">
        <text>L-alanine = D-alanine</text>
        <dbReference type="Rhea" id="RHEA:20249"/>
        <dbReference type="ChEBI" id="CHEBI:57416"/>
        <dbReference type="ChEBI" id="CHEBI:57972"/>
        <dbReference type="EC" id="5.1.1.1"/>
    </reaction>
</comment>
<dbReference type="PANTHER" id="PTHR30511">
    <property type="entry name" value="ALANINE RACEMASE"/>
    <property type="match status" value="1"/>
</dbReference>
<evidence type="ECO:0000313" key="10">
    <source>
        <dbReference type="Proteomes" id="UP000826725"/>
    </source>
</evidence>